<dbReference type="PIRSF" id="PIRSF020479">
    <property type="entry name" value="UCP020479_CheW"/>
    <property type="match status" value="1"/>
</dbReference>
<dbReference type="InterPro" id="IPR002545">
    <property type="entry name" value="CheW-lke_dom"/>
</dbReference>
<keyword evidence="3" id="KW-1185">Reference proteome</keyword>
<dbReference type="RefSeq" id="WP_102522712.1">
    <property type="nucleotide sequence ID" value="NZ_LT960611.1"/>
</dbReference>
<dbReference type="InterPro" id="IPR014506">
    <property type="entry name" value="UCP020479_CheW"/>
</dbReference>
<dbReference type="AlphaFoldDB" id="A0A2N8ZE45"/>
<evidence type="ECO:0000313" key="2">
    <source>
        <dbReference type="EMBL" id="SON50177.1"/>
    </source>
</evidence>
<gene>
    <name evidence="2" type="ORF">VTAP4600_A2198</name>
</gene>
<evidence type="ECO:0000259" key="1">
    <source>
        <dbReference type="PROSITE" id="PS50851"/>
    </source>
</evidence>
<accession>A0A2N8ZE45</accession>
<sequence>MIKEPEAVLSSEQALDDYFTALLGEDTFFADEASELEVSEQDYSAEEVIVVKKVVKSTEVDDVSISAEREIASQDDTQQRVSDEFELEPQAKLQSESSSSYTEVGYNEFELPDLDDVQRLLSQLESTNAADEPEIDDLINQNNVDIAVVTEVAQEEPALLSAEIQEWESSYAETLVDSPEVKLETITEPEQAIAEVIEPVAIPETHTEDVIEQQAETEAQTESGAGFTKEWTTVARNDAFQVLYFEVNSVVFAVPLDELGGIHQKAEELNHLIGRPDWYLGLQTNKNDQLDVVDTARWAMSEKLIDDTHRDSYQYIVMLDESHWGLASNQLMGTEWLSPEKIRWRKSAGKRPWLAGMVKEKMCALIHVDAMITMLDAGLDVKALDS</sequence>
<dbReference type="OrthoDB" id="5565759at2"/>
<organism evidence="2 3">
    <name type="scientific">Vibrio tapetis subsp. tapetis</name>
    <dbReference type="NCBI Taxonomy" id="1671868"/>
    <lineage>
        <taxon>Bacteria</taxon>
        <taxon>Pseudomonadati</taxon>
        <taxon>Pseudomonadota</taxon>
        <taxon>Gammaproteobacteria</taxon>
        <taxon>Vibrionales</taxon>
        <taxon>Vibrionaceae</taxon>
        <taxon>Vibrio</taxon>
    </lineage>
</organism>
<dbReference type="KEGG" id="vta:A2198"/>
<dbReference type="Proteomes" id="UP000235828">
    <property type="component" value="Chromosome A"/>
</dbReference>
<dbReference type="InterPro" id="IPR036061">
    <property type="entry name" value="CheW-like_dom_sf"/>
</dbReference>
<dbReference type="SUPFAM" id="SSF50341">
    <property type="entry name" value="CheW-like"/>
    <property type="match status" value="1"/>
</dbReference>
<dbReference type="Pfam" id="PF01584">
    <property type="entry name" value="CheW"/>
    <property type="match status" value="1"/>
</dbReference>
<dbReference type="GO" id="GO:0006935">
    <property type="term" value="P:chemotaxis"/>
    <property type="evidence" value="ECO:0007669"/>
    <property type="project" value="InterPro"/>
</dbReference>
<evidence type="ECO:0000313" key="3">
    <source>
        <dbReference type="Proteomes" id="UP000235828"/>
    </source>
</evidence>
<dbReference type="GO" id="GO:0007165">
    <property type="term" value="P:signal transduction"/>
    <property type="evidence" value="ECO:0007669"/>
    <property type="project" value="InterPro"/>
</dbReference>
<reference evidence="2 3" key="1">
    <citation type="submission" date="2017-10" db="EMBL/GenBank/DDBJ databases">
        <authorList>
            <person name="Banno H."/>
            <person name="Chua N.-H."/>
        </authorList>
    </citation>
    <scope>NUCLEOTIDE SEQUENCE [LARGE SCALE GENOMIC DNA]</scope>
    <source>
        <strain evidence="2">Vibrio tapetis CECT4600</strain>
    </source>
</reference>
<dbReference type="EMBL" id="LT960611">
    <property type="protein sequence ID" value="SON50177.1"/>
    <property type="molecule type" value="Genomic_DNA"/>
</dbReference>
<name>A0A2N8ZE45_9VIBR</name>
<feature type="domain" description="CheW-like" evidence="1">
    <location>
        <begin position="239"/>
        <end position="377"/>
    </location>
</feature>
<dbReference type="PROSITE" id="PS50851">
    <property type="entry name" value="CHEW"/>
    <property type="match status" value="1"/>
</dbReference>
<proteinExistence type="predicted"/>
<protein>
    <submittedName>
        <fullName evidence="2">Putative Methyl-accepting chemotaxis protein</fullName>
    </submittedName>
</protein>